<organism evidence="2 3">
    <name type="scientific">Lithospermum erythrorhizon</name>
    <name type="common">Purple gromwell</name>
    <name type="synonym">Lithospermum officinale var. erythrorhizon</name>
    <dbReference type="NCBI Taxonomy" id="34254"/>
    <lineage>
        <taxon>Eukaryota</taxon>
        <taxon>Viridiplantae</taxon>
        <taxon>Streptophyta</taxon>
        <taxon>Embryophyta</taxon>
        <taxon>Tracheophyta</taxon>
        <taxon>Spermatophyta</taxon>
        <taxon>Magnoliopsida</taxon>
        <taxon>eudicotyledons</taxon>
        <taxon>Gunneridae</taxon>
        <taxon>Pentapetalae</taxon>
        <taxon>asterids</taxon>
        <taxon>lamiids</taxon>
        <taxon>Boraginales</taxon>
        <taxon>Boraginaceae</taxon>
        <taxon>Boraginoideae</taxon>
        <taxon>Lithospermeae</taxon>
        <taxon>Lithospermum</taxon>
    </lineage>
</organism>
<gene>
    <name evidence="2" type="ORF">LIER_01821</name>
</gene>
<evidence type="ECO:0000313" key="2">
    <source>
        <dbReference type="EMBL" id="GAA0140485.1"/>
    </source>
</evidence>
<comment type="caution">
    <text evidence="2">The sequence shown here is derived from an EMBL/GenBank/DDBJ whole genome shotgun (WGS) entry which is preliminary data.</text>
</comment>
<dbReference type="AlphaFoldDB" id="A0AAV3NMF5"/>
<evidence type="ECO:0000256" key="1">
    <source>
        <dbReference type="SAM" id="SignalP"/>
    </source>
</evidence>
<protein>
    <submittedName>
        <fullName evidence="2">Uncharacterized protein</fullName>
    </submittedName>
</protein>
<keyword evidence="1" id="KW-0732">Signal</keyword>
<reference evidence="2 3" key="1">
    <citation type="submission" date="2024-01" db="EMBL/GenBank/DDBJ databases">
        <title>The complete chloroplast genome sequence of Lithospermum erythrorhizon: insights into the phylogenetic relationship among Boraginaceae species and the maternal lineages of purple gromwells.</title>
        <authorList>
            <person name="Okada T."/>
            <person name="Watanabe K."/>
        </authorList>
    </citation>
    <scope>NUCLEOTIDE SEQUENCE [LARGE SCALE GENOMIC DNA]</scope>
</reference>
<accession>A0AAV3NMF5</accession>
<keyword evidence="3" id="KW-1185">Reference proteome</keyword>
<evidence type="ECO:0000313" key="3">
    <source>
        <dbReference type="Proteomes" id="UP001454036"/>
    </source>
</evidence>
<sequence>MYRIISLVVTLVLFVGCINEAPVYGRILLATSNYIPGNGIVGSSRNADGGSSRNLASSPVSFRGLNEAVHPLSSGPSDKGTGH</sequence>
<name>A0AAV3NMF5_LITER</name>
<dbReference type="PROSITE" id="PS51257">
    <property type="entry name" value="PROKAR_LIPOPROTEIN"/>
    <property type="match status" value="1"/>
</dbReference>
<feature type="signal peptide" evidence="1">
    <location>
        <begin position="1"/>
        <end position="25"/>
    </location>
</feature>
<feature type="chain" id="PRO_5043988319" evidence="1">
    <location>
        <begin position="26"/>
        <end position="83"/>
    </location>
</feature>
<dbReference type="Proteomes" id="UP001454036">
    <property type="component" value="Unassembled WGS sequence"/>
</dbReference>
<dbReference type="EMBL" id="BAABME010000186">
    <property type="protein sequence ID" value="GAA0140485.1"/>
    <property type="molecule type" value="Genomic_DNA"/>
</dbReference>
<proteinExistence type="predicted"/>